<dbReference type="Proteomes" id="UP000267077">
    <property type="component" value="Unassembled WGS sequence"/>
</dbReference>
<reference evidence="1 2" key="1">
    <citation type="submission" date="2018-12" db="EMBL/GenBank/DDBJ databases">
        <title>Dyella dinghuensis sp. nov. DHOA06 and Dyella choica sp. nov. 4M-K27, isolated from forest soil.</title>
        <authorList>
            <person name="Qiu L.-H."/>
            <person name="Gao Z.-H."/>
        </authorList>
    </citation>
    <scope>NUCLEOTIDE SEQUENCE [LARGE SCALE GENOMIC DNA]</scope>
    <source>
        <strain evidence="1 2">DHOA06</strain>
    </source>
</reference>
<organism evidence="1 2">
    <name type="scientific">Dyella dinghuensis</name>
    <dbReference type="NCBI Taxonomy" id="1920169"/>
    <lineage>
        <taxon>Bacteria</taxon>
        <taxon>Pseudomonadati</taxon>
        <taxon>Pseudomonadota</taxon>
        <taxon>Gammaproteobacteria</taxon>
        <taxon>Lysobacterales</taxon>
        <taxon>Rhodanobacteraceae</taxon>
        <taxon>Dyella</taxon>
    </lineage>
</organism>
<evidence type="ECO:0000313" key="1">
    <source>
        <dbReference type="EMBL" id="RUL63348.1"/>
    </source>
</evidence>
<dbReference type="EMBL" id="RYZR01000006">
    <property type="protein sequence ID" value="RUL63348.1"/>
    <property type="molecule type" value="Genomic_DNA"/>
</dbReference>
<protein>
    <submittedName>
        <fullName evidence="1">Uncharacterized protein</fullName>
    </submittedName>
</protein>
<accession>A0A432LSZ3</accession>
<dbReference type="RefSeq" id="WP_126674283.1">
    <property type="nucleotide sequence ID" value="NZ_RYZR01000006.1"/>
</dbReference>
<comment type="caution">
    <text evidence="1">The sequence shown here is derived from an EMBL/GenBank/DDBJ whole genome shotgun (WGS) entry which is preliminary data.</text>
</comment>
<proteinExistence type="predicted"/>
<gene>
    <name evidence="1" type="ORF">EKH79_13220</name>
</gene>
<sequence length="89" mass="9915">MKNLTHRILMAYRPLYMRGLLMDGQYKAPGAEPKPPVKGSKVIHLVPAFEPRRTRVLHVTPAAAFTGLLARFARFVAGPSIKPSAKLHR</sequence>
<evidence type="ECO:0000313" key="2">
    <source>
        <dbReference type="Proteomes" id="UP000267077"/>
    </source>
</evidence>
<keyword evidence="2" id="KW-1185">Reference proteome</keyword>
<dbReference type="OrthoDB" id="5959625at2"/>
<dbReference type="AlphaFoldDB" id="A0A432LSZ3"/>
<name>A0A432LSZ3_9GAMM</name>